<evidence type="ECO:0000313" key="2">
    <source>
        <dbReference type="Proteomes" id="UP000238634"/>
    </source>
</evidence>
<dbReference type="EMBL" id="PVWG01000021">
    <property type="protein sequence ID" value="PSB18051.1"/>
    <property type="molecule type" value="Genomic_DNA"/>
</dbReference>
<reference evidence="1 2" key="1">
    <citation type="submission" date="2018-02" db="EMBL/GenBank/DDBJ databases">
        <authorList>
            <person name="Cohen D.B."/>
            <person name="Kent A.D."/>
        </authorList>
    </citation>
    <scope>NUCLEOTIDE SEQUENCE [LARGE SCALE GENOMIC DNA]</scope>
    <source>
        <strain evidence="1 2">ULC007</strain>
    </source>
</reference>
<keyword evidence="2" id="KW-1185">Reference proteome</keyword>
<dbReference type="RefSeq" id="WP_073073604.1">
    <property type="nucleotide sequence ID" value="NZ_MPPI01000023.1"/>
</dbReference>
<organism evidence="1 2">
    <name type="scientific">Phormidesmis priestleyi ULC007</name>
    <dbReference type="NCBI Taxonomy" id="1920490"/>
    <lineage>
        <taxon>Bacteria</taxon>
        <taxon>Bacillati</taxon>
        <taxon>Cyanobacteriota</taxon>
        <taxon>Cyanophyceae</taxon>
        <taxon>Leptolyngbyales</taxon>
        <taxon>Leptolyngbyaceae</taxon>
        <taxon>Phormidesmis</taxon>
    </lineage>
</organism>
<reference evidence="1 2" key="2">
    <citation type="submission" date="2018-03" db="EMBL/GenBank/DDBJ databases">
        <title>The ancient ancestry and fast evolution of plastids.</title>
        <authorList>
            <person name="Moore K.R."/>
            <person name="Magnabosco C."/>
            <person name="Momper L."/>
            <person name="Gold D.A."/>
            <person name="Bosak T."/>
            <person name="Fournier G.P."/>
        </authorList>
    </citation>
    <scope>NUCLEOTIDE SEQUENCE [LARGE SCALE GENOMIC DNA]</scope>
    <source>
        <strain evidence="1 2">ULC007</strain>
    </source>
</reference>
<proteinExistence type="predicted"/>
<gene>
    <name evidence="1" type="ORF">C7B65_16865</name>
</gene>
<dbReference type="AlphaFoldDB" id="A0A2T1DC93"/>
<dbReference type="STRING" id="1920490.GCA_001895925_05154"/>
<name>A0A2T1DC93_9CYAN</name>
<comment type="caution">
    <text evidence="1">The sequence shown here is derived from an EMBL/GenBank/DDBJ whole genome shotgun (WGS) entry which is preliminary data.</text>
</comment>
<evidence type="ECO:0000313" key="1">
    <source>
        <dbReference type="EMBL" id="PSB18051.1"/>
    </source>
</evidence>
<accession>A0A2T1DC93</accession>
<protein>
    <submittedName>
        <fullName evidence="1">Uncharacterized protein</fullName>
    </submittedName>
</protein>
<sequence>MPHPNLSSEEIAQRGEELYQKHIRAQVETTENIGKIIAINLTTGNYEIDKDLLVACHRLKANQPDAVTWVERIGYDAVYAIGGTLVKTAE</sequence>
<dbReference type="OrthoDB" id="573173at2"/>
<dbReference type="Proteomes" id="UP000238634">
    <property type="component" value="Unassembled WGS sequence"/>
</dbReference>